<evidence type="ECO:0000259" key="1">
    <source>
        <dbReference type="Pfam" id="PF22749"/>
    </source>
</evidence>
<dbReference type="InterPro" id="IPR048263">
    <property type="entry name" value="Arb2"/>
</dbReference>
<organism evidence="2">
    <name type="scientific">Arcella intermedia</name>
    <dbReference type="NCBI Taxonomy" id="1963864"/>
    <lineage>
        <taxon>Eukaryota</taxon>
        <taxon>Amoebozoa</taxon>
        <taxon>Tubulinea</taxon>
        <taxon>Elardia</taxon>
        <taxon>Arcellinida</taxon>
        <taxon>Sphaerothecina</taxon>
        <taxon>Arcellidae</taxon>
        <taxon>Arcella</taxon>
    </lineage>
</organism>
<dbReference type="GO" id="GO:0035197">
    <property type="term" value="F:siRNA binding"/>
    <property type="evidence" value="ECO:0007669"/>
    <property type="project" value="TreeGrafter"/>
</dbReference>
<dbReference type="GO" id="GO:0031048">
    <property type="term" value="P:regulatory ncRNA-mediated heterochromatin formation"/>
    <property type="evidence" value="ECO:0007669"/>
    <property type="project" value="TreeGrafter"/>
</dbReference>
<proteinExistence type="predicted"/>
<dbReference type="GO" id="GO:0005634">
    <property type="term" value="C:nucleus"/>
    <property type="evidence" value="ECO:0007669"/>
    <property type="project" value="TreeGrafter"/>
</dbReference>
<dbReference type="AlphaFoldDB" id="A0A6B2LF01"/>
<dbReference type="EMBL" id="GIBP01006637">
    <property type="protein sequence ID" value="NDV35606.1"/>
    <property type="molecule type" value="Transcribed_RNA"/>
</dbReference>
<name>A0A6B2LF01_9EUKA</name>
<dbReference type="PANTHER" id="PTHR21357">
    <property type="entry name" value="FAM172 FAMILY PROTEIN HOMOLOG CG10038"/>
    <property type="match status" value="1"/>
</dbReference>
<reference evidence="2" key="1">
    <citation type="journal article" date="2020" name="J. Eukaryot. Microbiol.">
        <title>De novo Sequencing, Assembly and Annotation of the Transcriptome for the Free-Living Testate Amoeba Arcella intermedia.</title>
        <authorList>
            <person name="Ribeiro G.M."/>
            <person name="Porfirio-Sousa A.L."/>
            <person name="Maurer-Alcala X.X."/>
            <person name="Katz L.A."/>
            <person name="Lahr D.J.G."/>
        </authorList>
    </citation>
    <scope>NUCLEOTIDE SEQUENCE</scope>
</reference>
<dbReference type="SUPFAM" id="SSF53474">
    <property type="entry name" value="alpha/beta-Hydrolases"/>
    <property type="match status" value="1"/>
</dbReference>
<dbReference type="InterPro" id="IPR053858">
    <property type="entry name" value="Arb2_dom"/>
</dbReference>
<feature type="domain" description="Arb2" evidence="1">
    <location>
        <begin position="4"/>
        <end position="221"/>
    </location>
</feature>
<evidence type="ECO:0000313" key="2">
    <source>
        <dbReference type="EMBL" id="NDV35606.1"/>
    </source>
</evidence>
<dbReference type="Pfam" id="PF22749">
    <property type="entry name" value="Arb2"/>
    <property type="match status" value="1"/>
</dbReference>
<sequence>MGDVIVKHIQGLMVSEYGLEEVLLPLHPEDGPKNNIFVSPNWQTAERLMLLIQGSGAVRAGQWARALCINESLDIGSVLPYIKECQNLSYGVIVFNPNLNSQPKKAPQVLRSTFLTETSNPFKSKPGEVEIPENESPPKHVIYVWDNFVEKSKTKVSVVAHSAGGHGTCILLKSRAKSFHSKVCGIAFTDSAHYCNPSDPEHQRFFLTTKAKNWVKSDEPLDTLIATLKHVRVSAET</sequence>
<protein>
    <recommendedName>
        <fullName evidence="1">Arb2 domain-containing protein</fullName>
    </recommendedName>
</protein>
<dbReference type="InterPro" id="IPR029058">
    <property type="entry name" value="AB_hydrolase_fold"/>
</dbReference>
<accession>A0A6B2LF01</accession>
<dbReference type="PANTHER" id="PTHR21357:SF4">
    <property type="entry name" value="FAM172 FAMILY PROTEIN HOMOLOG CG10038"/>
    <property type="match status" value="1"/>
</dbReference>